<dbReference type="Gene3D" id="3.40.50.1000">
    <property type="entry name" value="HAD superfamily/HAD-like"/>
    <property type="match status" value="1"/>
</dbReference>
<evidence type="ECO:0000256" key="2">
    <source>
        <dbReference type="ARBA" id="ARBA00008770"/>
    </source>
</evidence>
<dbReference type="PANTHER" id="PTHR43768:SF3">
    <property type="entry name" value="TREHALOSE 6-PHOSPHATE PHOSPHATASE"/>
    <property type="match status" value="1"/>
</dbReference>
<sequence length="267" mass="28377">MQAEDDLTFRDTTGSDRAKDPPLFAALIDQPQDWALFLDIDGTLLELAETPEAIVVPPDLPDLLARISLRLGGALALVTGRSLDFASQLFPGLSLPIAGLHGAELRLADGSLQRAEATPALDALKADLQARSAGWEGVLIEDKGAAVAAHYRQAPQHQQDVEAMMEAAATQIGAKWTLQRGKMVVELRPASASKGHAVSTFLKHPPFAGRKPLAIGDDITDEAMFRVSRSLGGRAIRVGQPVTETTAEGTIASVPLLRDALRTLAEA</sequence>
<name>A0ABX3P7Y2_9HYPH</name>
<comment type="function">
    <text evidence="4">Removes the phosphate from trehalose 6-phosphate to produce free trehalose.</text>
</comment>
<dbReference type="NCBIfam" id="TIGR00685">
    <property type="entry name" value="T6PP"/>
    <property type="match status" value="1"/>
</dbReference>
<keyword evidence="4" id="KW-0460">Magnesium</keyword>
<comment type="catalytic activity">
    <reaction evidence="4">
        <text>alpha,alpha-trehalose 6-phosphate + H2O = alpha,alpha-trehalose + phosphate</text>
        <dbReference type="Rhea" id="RHEA:23420"/>
        <dbReference type="ChEBI" id="CHEBI:15377"/>
        <dbReference type="ChEBI" id="CHEBI:16551"/>
        <dbReference type="ChEBI" id="CHEBI:43474"/>
        <dbReference type="ChEBI" id="CHEBI:58429"/>
        <dbReference type="EC" id="3.1.3.12"/>
    </reaction>
</comment>
<proteinExistence type="inferred from homology"/>
<keyword evidence="3 4" id="KW-0378">Hydrolase</keyword>
<gene>
    <name evidence="5" type="ORF">BTR14_20710</name>
</gene>
<dbReference type="InterPro" id="IPR044651">
    <property type="entry name" value="OTSB-like"/>
</dbReference>
<evidence type="ECO:0000256" key="1">
    <source>
        <dbReference type="ARBA" id="ARBA00005199"/>
    </source>
</evidence>
<protein>
    <recommendedName>
        <fullName evidence="4">Trehalose 6-phosphate phosphatase</fullName>
        <ecNumber evidence="4">3.1.3.12</ecNumber>
    </recommendedName>
</protein>
<comment type="caution">
    <text evidence="5">The sequence shown here is derived from an EMBL/GenBank/DDBJ whole genome shotgun (WGS) entry which is preliminary data.</text>
</comment>
<dbReference type="CDD" id="cd01627">
    <property type="entry name" value="HAD_TPP"/>
    <property type="match status" value="1"/>
</dbReference>
<dbReference type="InterPro" id="IPR036412">
    <property type="entry name" value="HAD-like_sf"/>
</dbReference>
<keyword evidence="4" id="KW-0479">Metal-binding</keyword>
<dbReference type="PANTHER" id="PTHR43768">
    <property type="entry name" value="TREHALOSE 6-PHOSPHATE PHOSPHATASE"/>
    <property type="match status" value="1"/>
</dbReference>
<evidence type="ECO:0000256" key="4">
    <source>
        <dbReference type="RuleBase" id="RU361117"/>
    </source>
</evidence>
<comment type="similarity">
    <text evidence="2 4">Belongs to the trehalose phosphatase family.</text>
</comment>
<accession>A0ABX3P7Y2</accession>
<evidence type="ECO:0000313" key="5">
    <source>
        <dbReference type="EMBL" id="OQP84074.1"/>
    </source>
</evidence>
<dbReference type="Proteomes" id="UP000192652">
    <property type="component" value="Unassembled WGS sequence"/>
</dbReference>
<comment type="pathway">
    <text evidence="1 4">Glycan biosynthesis; trehalose biosynthesis.</text>
</comment>
<evidence type="ECO:0000313" key="6">
    <source>
        <dbReference type="Proteomes" id="UP000192652"/>
    </source>
</evidence>
<dbReference type="InterPro" id="IPR003337">
    <property type="entry name" value="Trehalose_PPase"/>
</dbReference>
<dbReference type="Pfam" id="PF02358">
    <property type="entry name" value="Trehalose_PPase"/>
    <property type="match status" value="1"/>
</dbReference>
<evidence type="ECO:0000256" key="3">
    <source>
        <dbReference type="ARBA" id="ARBA00022801"/>
    </source>
</evidence>
<reference evidence="5 6" key="1">
    <citation type="journal article" date="2017" name="Antonie Van Leeuwenhoek">
        <title>Rhizobium rhizosphaerae sp. nov., a novel species isolated from rice rhizosphere.</title>
        <authorList>
            <person name="Zhao J.J."/>
            <person name="Zhang J."/>
            <person name="Zhang R.J."/>
            <person name="Zhang C.W."/>
            <person name="Yin H.Q."/>
            <person name="Zhang X.X."/>
        </authorList>
    </citation>
    <scope>NUCLEOTIDE SEQUENCE [LARGE SCALE GENOMIC DNA]</scope>
    <source>
        <strain evidence="5 6">RD15</strain>
    </source>
</reference>
<dbReference type="Gene3D" id="3.30.70.1020">
    <property type="entry name" value="Trehalose-6-phosphate phosphatase related protein, domain 2"/>
    <property type="match status" value="1"/>
</dbReference>
<dbReference type="InterPro" id="IPR023214">
    <property type="entry name" value="HAD_sf"/>
</dbReference>
<comment type="cofactor">
    <cofactor evidence="4">
        <name>Mg(2+)</name>
        <dbReference type="ChEBI" id="CHEBI:18420"/>
    </cofactor>
</comment>
<dbReference type="EC" id="3.1.3.12" evidence="4"/>
<organism evidence="5 6">
    <name type="scientific">Xaviernesmea rhizosphaerae</name>
    <dbReference type="NCBI Taxonomy" id="1672749"/>
    <lineage>
        <taxon>Bacteria</taxon>
        <taxon>Pseudomonadati</taxon>
        <taxon>Pseudomonadota</taxon>
        <taxon>Alphaproteobacteria</taxon>
        <taxon>Hyphomicrobiales</taxon>
        <taxon>Rhizobiaceae</taxon>
        <taxon>Rhizobium/Agrobacterium group</taxon>
        <taxon>Xaviernesmea</taxon>
    </lineage>
</organism>
<dbReference type="NCBIfam" id="TIGR01484">
    <property type="entry name" value="HAD-SF-IIB"/>
    <property type="match status" value="1"/>
</dbReference>
<dbReference type="InterPro" id="IPR006379">
    <property type="entry name" value="HAD-SF_hydro_IIB"/>
</dbReference>
<dbReference type="EMBL" id="MSPX01000024">
    <property type="protein sequence ID" value="OQP84074.1"/>
    <property type="molecule type" value="Genomic_DNA"/>
</dbReference>
<dbReference type="RefSeq" id="WP_081177561.1">
    <property type="nucleotide sequence ID" value="NZ_MSPX01000024.1"/>
</dbReference>
<keyword evidence="6" id="KW-1185">Reference proteome</keyword>
<dbReference type="SUPFAM" id="SSF56784">
    <property type="entry name" value="HAD-like"/>
    <property type="match status" value="1"/>
</dbReference>